<dbReference type="PANTHER" id="PTHR36840:SF1">
    <property type="entry name" value="BLL5714 PROTEIN"/>
    <property type="match status" value="1"/>
</dbReference>
<reference evidence="3" key="1">
    <citation type="journal article" date="2019" name="Int. J. Syst. Evol. Microbiol.">
        <title>The Global Catalogue of Microorganisms (GCM) 10K type strain sequencing project: providing services to taxonomists for standard genome sequencing and annotation.</title>
        <authorList>
            <consortium name="The Broad Institute Genomics Platform"/>
            <consortium name="The Broad Institute Genome Sequencing Center for Infectious Disease"/>
            <person name="Wu L."/>
            <person name="Ma J."/>
        </authorList>
    </citation>
    <scope>NUCLEOTIDE SEQUENCE [LARGE SCALE GENOMIC DNA]</scope>
    <source>
        <strain evidence="3">CGMCC 4.6997</strain>
    </source>
</reference>
<comment type="caution">
    <text evidence="2">The sequence shown here is derived from an EMBL/GenBank/DDBJ whole genome shotgun (WGS) entry which is preliminary data.</text>
</comment>
<keyword evidence="3" id="KW-1185">Reference proteome</keyword>
<evidence type="ECO:0000313" key="3">
    <source>
        <dbReference type="Proteomes" id="UP001596039"/>
    </source>
</evidence>
<feature type="transmembrane region" description="Helical" evidence="1">
    <location>
        <begin position="117"/>
        <end position="137"/>
    </location>
</feature>
<feature type="transmembrane region" description="Helical" evidence="1">
    <location>
        <begin position="277"/>
        <end position="297"/>
    </location>
</feature>
<feature type="transmembrane region" description="Helical" evidence="1">
    <location>
        <begin position="149"/>
        <end position="166"/>
    </location>
</feature>
<organism evidence="2 3">
    <name type="scientific">Lysinimonas soli</name>
    <dbReference type="NCBI Taxonomy" id="1074233"/>
    <lineage>
        <taxon>Bacteria</taxon>
        <taxon>Bacillati</taxon>
        <taxon>Actinomycetota</taxon>
        <taxon>Actinomycetes</taxon>
        <taxon>Micrococcales</taxon>
        <taxon>Microbacteriaceae</taxon>
        <taxon>Lysinimonas</taxon>
    </lineage>
</organism>
<proteinExistence type="predicted"/>
<dbReference type="Proteomes" id="UP001596039">
    <property type="component" value="Unassembled WGS sequence"/>
</dbReference>
<dbReference type="PANTHER" id="PTHR36840">
    <property type="entry name" value="BLL5714 PROTEIN"/>
    <property type="match status" value="1"/>
</dbReference>
<feature type="transmembrane region" description="Helical" evidence="1">
    <location>
        <begin position="55"/>
        <end position="73"/>
    </location>
</feature>
<dbReference type="Pfam" id="PF06772">
    <property type="entry name" value="LtrA"/>
    <property type="match status" value="1"/>
</dbReference>
<dbReference type="InterPro" id="IPR010640">
    <property type="entry name" value="Low_temperature_requirement_A"/>
</dbReference>
<feature type="transmembrane region" description="Helical" evidence="1">
    <location>
        <begin position="341"/>
        <end position="358"/>
    </location>
</feature>
<keyword evidence="1" id="KW-0812">Transmembrane</keyword>
<feature type="transmembrane region" description="Helical" evidence="1">
    <location>
        <begin position="26"/>
        <end position="49"/>
    </location>
</feature>
<dbReference type="EMBL" id="JBHSMG010000002">
    <property type="protein sequence ID" value="MFC5502380.1"/>
    <property type="molecule type" value="Genomic_DNA"/>
</dbReference>
<sequence>MPASFHVRMQGRSIDESHRASTPFELLFDLVFVVAVASVVTQLAHAIIAGRLGEGIGPFLMVFFAIWWAWMNFTWFSSGYDTDDVLYRLLGFVQMAGVVVIAASVPAAFEGADYRPIAVGYLIMRLGLVALWVRAAIEHPQTRAVSSRYAIGIVVAQGLWLLRLLLPVEWLTVSFVVFALVELSVPVWANRAGRDPWHPGHIAERYGLFVIILLGEGVLAATSGVQSALAASGVSPALIAVGIAGLAMLFGLWWVYFLQPSAEGLRRRRGLSFYWGYGHYLLFAAIAAVGAGLEVAVQAAGHPGKVPDAVAGWAVAVPLAVVLVLIWVLHRPLVERSEVPAVVVLPAAALMLCAPLAAPLLGLVGVAVLLIVLLAVVIAVTMLMGPDTRRGADEASRLA</sequence>
<keyword evidence="1" id="KW-0472">Membrane</keyword>
<evidence type="ECO:0000256" key="1">
    <source>
        <dbReference type="SAM" id="Phobius"/>
    </source>
</evidence>
<evidence type="ECO:0000313" key="2">
    <source>
        <dbReference type="EMBL" id="MFC5502380.1"/>
    </source>
</evidence>
<feature type="transmembrane region" description="Helical" evidence="1">
    <location>
        <begin position="85"/>
        <end position="105"/>
    </location>
</feature>
<protein>
    <submittedName>
        <fullName evidence="2">Low temperature requirement protein A</fullName>
    </submittedName>
</protein>
<feature type="transmembrane region" description="Helical" evidence="1">
    <location>
        <begin position="364"/>
        <end position="384"/>
    </location>
</feature>
<keyword evidence="1" id="KW-1133">Transmembrane helix</keyword>
<accession>A0ABW0NQ01</accession>
<dbReference type="RefSeq" id="WP_386740075.1">
    <property type="nucleotide sequence ID" value="NZ_JBHSMG010000002.1"/>
</dbReference>
<feature type="transmembrane region" description="Helical" evidence="1">
    <location>
        <begin position="209"/>
        <end position="231"/>
    </location>
</feature>
<feature type="transmembrane region" description="Helical" evidence="1">
    <location>
        <begin position="309"/>
        <end position="329"/>
    </location>
</feature>
<feature type="transmembrane region" description="Helical" evidence="1">
    <location>
        <begin position="237"/>
        <end position="256"/>
    </location>
</feature>
<feature type="transmembrane region" description="Helical" evidence="1">
    <location>
        <begin position="172"/>
        <end position="189"/>
    </location>
</feature>
<name>A0ABW0NQ01_9MICO</name>
<gene>
    <name evidence="2" type="ORF">ACFPJ4_09030</name>
</gene>